<dbReference type="PANTHER" id="PTHR35149">
    <property type="entry name" value="SLL5132 PROTEIN"/>
    <property type="match status" value="1"/>
</dbReference>
<evidence type="ECO:0000313" key="4">
    <source>
        <dbReference type="Proteomes" id="UP001212085"/>
    </source>
</evidence>
<protein>
    <submittedName>
        <fullName evidence="3">DUF262 domain-containing protein</fullName>
    </submittedName>
</protein>
<reference evidence="3 4" key="1">
    <citation type="submission" date="2022-12" db="EMBL/GenBank/DDBJ databases">
        <title>Streptococcus alactolyticus LGM, complete genome.</title>
        <authorList>
            <person name="Liu Z."/>
            <person name="Mu C."/>
            <person name="Zhu W."/>
        </authorList>
    </citation>
    <scope>NUCLEOTIDE SEQUENCE [LARGE SCALE GENOMIC DNA]</scope>
    <source>
        <strain evidence="3 4">LGM</strain>
    </source>
</reference>
<gene>
    <name evidence="3" type="ORF">O6R09_06550</name>
</gene>
<dbReference type="Pfam" id="PF03235">
    <property type="entry name" value="GmrSD_N"/>
    <property type="match status" value="1"/>
</dbReference>
<evidence type="ECO:0000259" key="2">
    <source>
        <dbReference type="Pfam" id="PF07510"/>
    </source>
</evidence>
<keyword evidence="4" id="KW-1185">Reference proteome</keyword>
<dbReference type="InterPro" id="IPR004919">
    <property type="entry name" value="GmrSD_N"/>
</dbReference>
<dbReference type="InterPro" id="IPR011089">
    <property type="entry name" value="GmrSD_C"/>
</dbReference>
<feature type="domain" description="GmrSD restriction endonucleases C-terminal" evidence="2">
    <location>
        <begin position="432"/>
        <end position="553"/>
    </location>
</feature>
<evidence type="ECO:0000313" key="3">
    <source>
        <dbReference type="EMBL" id="WBB05948.1"/>
    </source>
</evidence>
<dbReference type="RefSeq" id="WP_269725537.1">
    <property type="nucleotide sequence ID" value="NZ_CP114883.1"/>
</dbReference>
<evidence type="ECO:0000259" key="1">
    <source>
        <dbReference type="Pfam" id="PF03235"/>
    </source>
</evidence>
<dbReference type="EMBL" id="CP114883">
    <property type="protein sequence ID" value="WBB05948.1"/>
    <property type="molecule type" value="Genomic_DNA"/>
</dbReference>
<dbReference type="Proteomes" id="UP001212085">
    <property type="component" value="Chromosome"/>
</dbReference>
<organism evidence="3 4">
    <name type="scientific">Streptococcus alactolyticus</name>
    <dbReference type="NCBI Taxonomy" id="29389"/>
    <lineage>
        <taxon>Bacteria</taxon>
        <taxon>Bacillati</taxon>
        <taxon>Bacillota</taxon>
        <taxon>Bacilli</taxon>
        <taxon>Lactobacillales</taxon>
        <taxon>Streptococcaceae</taxon>
        <taxon>Streptococcus</taxon>
    </lineage>
</organism>
<accession>A0ABY7LWI6</accession>
<dbReference type="PANTHER" id="PTHR35149:SF1">
    <property type="entry name" value="DUF5655 DOMAIN-CONTAINING PROTEIN"/>
    <property type="match status" value="1"/>
</dbReference>
<name>A0ABY7LWI6_STRAY</name>
<sequence length="567" mass="66337">MDISVSSESTIENIFSNFLILNGETYQFSVPLYQREYSWREEQWRETFADLTHSLNKPDMDTDYWGNIIVFKNDTNKEFEIVDGQQRLITLLLLILSVGEINKPNNFLPLKFNDDNNELWQKIASKSRLEQNEKRHAFNQAIKFFQDCISKEDLDKQLLLQHIQKTKLSVVIVDDELESNLLFGRLNTRGLPLSQVDLIKHKLFYATERRMAPSGNDEVLEKWKKLMMATKELNVSVDLFVKSWWQVHYEIEGDNLYSSFLNELKPTEYLDFLESILGSAEKILSVRKNNSGSDNKIGRNLRWLLKISPPSEQLWMVLIALEETSLPSKKRVDLYEQLTVYEFCRAIFSQIDFSELDDTYYHFAKNLLSEVAGNRLNSSEVDVEILKVIEKMKELLPDSTDFHDNFSSLRFDDGGTWEGASHEKMLSTYAIYTLNNWLDTANHGAGIEYRTKDDDEYSIEHIRAKSYATSENSQEYLIGNLVVLEKQINNDLGGIEIERKISEYKKSSYPQMKEFLFKNKRKHTTGYRKNNMMEWEKDGFGVSDIENRGRYLANSFYERMEEILGIK</sequence>
<proteinExistence type="predicted"/>
<feature type="domain" description="GmrSD restriction endonucleases N-terminal" evidence="1">
    <location>
        <begin position="20"/>
        <end position="204"/>
    </location>
</feature>
<dbReference type="Pfam" id="PF07510">
    <property type="entry name" value="GmrSD_C"/>
    <property type="match status" value="1"/>
</dbReference>